<evidence type="ECO:0000313" key="3">
    <source>
        <dbReference type="Proteomes" id="UP000288079"/>
    </source>
</evidence>
<dbReference type="AlphaFoldDB" id="A0A401LY76"/>
<dbReference type="Gene3D" id="2.60.120.260">
    <property type="entry name" value="Galactose-binding domain-like"/>
    <property type="match status" value="1"/>
</dbReference>
<dbReference type="InterPro" id="IPR053161">
    <property type="entry name" value="Ulvan_degrading_GH"/>
</dbReference>
<sequence length="1015" mass="117147">MKIIKLSCLIVVGCCLCTTVVCQFTKKEGLPEWQKKYNNPKEVRNMFMNPPMFYAPHTFWFWDDVIKDEQSAATMAEKMAKQRLNPGYAHPRSGFDGSVAALPVEQYLAKPWFNSFGNTLQKTKELGMSFSYCDDYNWPSGQAAGKVLELSPDLEAQYLAWKRYEVAGSETVKYELIDFAVAGKKVNGRIDATTLQVIGKGKNISWTAPEGDWVVYTYEVKHHSGIDGGRVNYLNPKLMEVFIPLVHEKYDEQFSKEMGRTMPGVFVDNEGDYGWQMAWSEYFAQQYENKKKRDIRLWLPLLTEEDKDGIYAKARCDWFEVVSDVYTECYFEPLVTWLKERGMYYISNLWEESLLAQTVAVGDLMKTTRAVTMPGNDCLVMKSQEVHDFKEIQSVAEFEDRPFMSEIMGVAGWIQSPEMMKMTINSVTSFGVNHVVPHGIYMNRKLETIPFPSDWYTENPYWDYMHLWTDFARRAAFVTRQSRLVADALLINPLESVWAFSECYFKENAWGQEERWDKRAVETNRIFSEAMRQMNVNNIDFLIGDNYYLEKGEIGASNGKTKLTINKHDFYALVLPPVYVISRPAFQKIVDFAKKGGTVILLGDLPKGSSEYGMNDEMIIAQSNALKRMSNVIDLATQRDKQKELVVALNNNVKPQMKFENAGRLYTAHRTIGNTHLYWLSNNTDTIRNFTAWLRDGEGAAEIWNCETGQMQLIPFDKEKGYNKVVLTLNPYEGYWLAFNPQMKTAKSMEKKNIAFKEEILKGKWKLTYPERDTVFKTTAKVFYSNEERIDENRLQPQYDQSDWKYYAWRENLSSKYAYWRMNIPIGTKAIVLPEQMLGKDIWVDGKKQKLSDTLVRLSSEASLLGFVLNSEEQKNPIVPFKFLVGTGEVENLQSWYAFGLQQYTGYVDCETTISIDNPSREITIDLGKVTSMAEVFVNDQSVGARLWPPFVFDISDKLKPGKNRIRIRVGNLIINEIWMKDDMRKLRTWGWEGVPNMNLFDSGISGPVKLKLPI</sequence>
<organism evidence="2 3">
    <name type="scientific">Bacteroides faecalis</name>
    <dbReference type="NCBI Taxonomy" id="2447885"/>
    <lineage>
        <taxon>Bacteria</taxon>
        <taxon>Pseudomonadati</taxon>
        <taxon>Bacteroidota</taxon>
        <taxon>Bacteroidia</taxon>
        <taxon>Bacteroidales</taxon>
        <taxon>Bacteroidaceae</taxon>
        <taxon>Bacteroides</taxon>
    </lineage>
</organism>
<evidence type="ECO:0000256" key="1">
    <source>
        <dbReference type="SAM" id="SignalP"/>
    </source>
</evidence>
<dbReference type="EMBL" id="BHWB01000011">
    <property type="protein sequence ID" value="GCB36437.1"/>
    <property type="molecule type" value="Genomic_DNA"/>
</dbReference>
<gene>
    <name evidence="2" type="ORF">KGMB02408_33820</name>
</gene>
<accession>A0A401LY76</accession>
<dbReference type="RefSeq" id="WP_125042102.1">
    <property type="nucleotide sequence ID" value="NZ_BHWB01000011.1"/>
</dbReference>
<dbReference type="OrthoDB" id="9761519at2"/>
<evidence type="ECO:0000313" key="2">
    <source>
        <dbReference type="EMBL" id="GCB36437.1"/>
    </source>
</evidence>
<comment type="caution">
    <text evidence="2">The sequence shown here is derived from an EMBL/GenBank/DDBJ whole genome shotgun (WGS) entry which is preliminary data.</text>
</comment>
<dbReference type="PANTHER" id="PTHR36848">
    <property type="entry name" value="DNA-BINDING PROTEIN (PUTATIVE SECRETED PROTEIN)-RELATED"/>
    <property type="match status" value="1"/>
</dbReference>
<dbReference type="PANTHER" id="PTHR36848:SF2">
    <property type="entry name" value="SECRETED PROTEIN"/>
    <property type="match status" value="1"/>
</dbReference>
<evidence type="ECO:0008006" key="4">
    <source>
        <dbReference type="Google" id="ProtNLM"/>
    </source>
</evidence>
<protein>
    <recommendedName>
        <fullName evidence="4">Glycosyl hydrolases family 2 sugar binding domain-containing protein</fullName>
    </recommendedName>
</protein>
<feature type="chain" id="PRO_5019254604" description="Glycosyl hydrolases family 2 sugar binding domain-containing protein" evidence="1">
    <location>
        <begin position="24"/>
        <end position="1015"/>
    </location>
</feature>
<name>A0A401LY76_9BACE</name>
<feature type="signal peptide" evidence="1">
    <location>
        <begin position="1"/>
        <end position="23"/>
    </location>
</feature>
<dbReference type="SUPFAM" id="SSF49785">
    <property type="entry name" value="Galactose-binding domain-like"/>
    <property type="match status" value="1"/>
</dbReference>
<proteinExistence type="predicted"/>
<keyword evidence="3" id="KW-1185">Reference proteome</keyword>
<dbReference type="InterPro" id="IPR008979">
    <property type="entry name" value="Galactose-bd-like_sf"/>
</dbReference>
<reference evidence="2 3" key="1">
    <citation type="submission" date="2018-10" db="EMBL/GenBank/DDBJ databases">
        <title>Draft Genome Sequence of Bacteroides sp. KCTC 15687.</title>
        <authorList>
            <person name="Yu S.Y."/>
            <person name="Kim J.S."/>
            <person name="Oh B.S."/>
            <person name="Park S.H."/>
            <person name="Kang S.W."/>
            <person name="Park J.E."/>
            <person name="Choi S.H."/>
            <person name="Han K.I."/>
            <person name="Lee K.C."/>
            <person name="Eom M.K."/>
            <person name="Suh M.K."/>
            <person name="Lee D.H."/>
            <person name="Yoon H."/>
            <person name="Kim B."/>
            <person name="Yang S.J."/>
            <person name="Lee J.S."/>
            <person name="Lee J.H."/>
        </authorList>
    </citation>
    <scope>NUCLEOTIDE SEQUENCE [LARGE SCALE GENOMIC DNA]</scope>
    <source>
        <strain evidence="2 3">KCTC 15687</strain>
    </source>
</reference>
<dbReference type="NCBIfam" id="NF045579">
    <property type="entry name" value="rhamnoside_JR"/>
    <property type="match status" value="1"/>
</dbReference>
<dbReference type="Proteomes" id="UP000288079">
    <property type="component" value="Unassembled WGS sequence"/>
</dbReference>
<keyword evidence="1" id="KW-0732">Signal</keyword>
<dbReference type="Pfam" id="PF17132">
    <property type="entry name" value="Glyco_hydro_106"/>
    <property type="match status" value="2"/>
</dbReference>